<evidence type="ECO:0000313" key="3">
    <source>
        <dbReference type="Proteomes" id="UP000199758"/>
    </source>
</evidence>
<proteinExistence type="predicted"/>
<feature type="transmembrane region" description="Helical" evidence="1">
    <location>
        <begin position="192"/>
        <end position="214"/>
    </location>
</feature>
<gene>
    <name evidence="2" type="ORF">SAMN04488068_2263</name>
</gene>
<dbReference type="Proteomes" id="UP000199758">
    <property type="component" value="Unassembled WGS sequence"/>
</dbReference>
<dbReference type="PANTHER" id="PTHR35136">
    <property type="entry name" value="CYCLOEUCALENOL CYCLOISOMERASE"/>
    <property type="match status" value="1"/>
</dbReference>
<evidence type="ECO:0000313" key="2">
    <source>
        <dbReference type="EMBL" id="SHH04268.1"/>
    </source>
</evidence>
<accession>A0A1M5PR78</accession>
<dbReference type="OrthoDB" id="5503027at2"/>
<feature type="transmembrane region" description="Helical" evidence="1">
    <location>
        <begin position="62"/>
        <end position="82"/>
    </location>
</feature>
<dbReference type="STRING" id="490188.SAMN04488068_2263"/>
<evidence type="ECO:0000256" key="1">
    <source>
        <dbReference type="SAM" id="Phobius"/>
    </source>
</evidence>
<keyword evidence="1" id="KW-0472">Membrane</keyword>
<dbReference type="RefSeq" id="WP_072897635.1">
    <property type="nucleotide sequence ID" value="NZ_FQWZ01000005.1"/>
</dbReference>
<keyword evidence="1" id="KW-1133">Transmembrane helix</keyword>
<feature type="transmembrane region" description="Helical" evidence="1">
    <location>
        <begin position="234"/>
        <end position="253"/>
    </location>
</feature>
<feature type="transmembrane region" description="Helical" evidence="1">
    <location>
        <begin position="35"/>
        <end position="56"/>
    </location>
</feature>
<dbReference type="InterPro" id="IPR020532">
    <property type="entry name" value="Cycloeucalenol_cycloisomerase"/>
</dbReference>
<keyword evidence="3" id="KW-1185">Reference proteome</keyword>
<organism evidence="2 3">
    <name type="scientific">Hydrocarboniphaga daqingensis</name>
    <dbReference type="NCBI Taxonomy" id="490188"/>
    <lineage>
        <taxon>Bacteria</taxon>
        <taxon>Pseudomonadati</taxon>
        <taxon>Pseudomonadota</taxon>
        <taxon>Gammaproteobacteria</taxon>
        <taxon>Nevskiales</taxon>
        <taxon>Nevskiaceae</taxon>
        <taxon>Hydrocarboniphaga</taxon>
    </lineage>
</organism>
<dbReference type="PANTHER" id="PTHR35136:SF1">
    <property type="entry name" value="CYCLOEUCALENOL CYCLOISOMERASE"/>
    <property type="match status" value="1"/>
</dbReference>
<name>A0A1M5PR78_9GAMM</name>
<dbReference type="AlphaFoldDB" id="A0A1M5PR78"/>
<keyword evidence="1" id="KW-0812">Transmembrane</keyword>
<dbReference type="GO" id="GO:0047793">
    <property type="term" value="F:cycloeucalenol cycloisomerase activity"/>
    <property type="evidence" value="ECO:0007669"/>
    <property type="project" value="InterPro"/>
</dbReference>
<reference evidence="2 3" key="1">
    <citation type="submission" date="2016-11" db="EMBL/GenBank/DDBJ databases">
        <authorList>
            <person name="Jaros S."/>
            <person name="Januszkiewicz K."/>
            <person name="Wedrychowicz H."/>
        </authorList>
    </citation>
    <scope>NUCLEOTIDE SEQUENCE [LARGE SCALE GENOMIC DNA]</scope>
    <source>
        <strain evidence="2 3">CGMCC 1.7049</strain>
    </source>
</reference>
<feature type="transmembrane region" description="Helical" evidence="1">
    <location>
        <begin position="273"/>
        <end position="292"/>
    </location>
</feature>
<feature type="transmembrane region" description="Helical" evidence="1">
    <location>
        <begin position="94"/>
        <end position="112"/>
    </location>
</feature>
<keyword evidence="2" id="KW-0413">Isomerase</keyword>
<protein>
    <submittedName>
        <fullName evidence="2">Cycloeucalenol cycloisomerase</fullName>
    </submittedName>
</protein>
<dbReference type="EMBL" id="FQWZ01000005">
    <property type="protein sequence ID" value="SHH04268.1"/>
    <property type="molecule type" value="Genomic_DNA"/>
</dbReference>
<sequence>MSSLSTPISQARDRQRGLPGYWFSRNQDKAWAEKFFLLFLPVFVVINGTIMSQGWLDVGNGWNLVQNLLMWVPYCLLLPAWLRRNSGIAWHRSYWFKFNVYMFVYVFFATYFHTEYFFSTLGIRYHFPQVSWYLDSALLGPPEATALATYQKIPPGMYFNAIAFFIVYHSCSVVLMRRVRTLTLQAPAWRRAALWVLTVAVASYFFAWAETYFYVASTDLTRDNVWYVDLPRMLSIGSACYALYFIVSFPNVYRLDEDAAGERWSIYRTAMEAAAVSMVVLLLLDLFTWVVGPIG</sequence>
<feature type="transmembrane region" description="Helical" evidence="1">
    <location>
        <begin position="157"/>
        <end position="176"/>
    </location>
</feature>